<dbReference type="EMBL" id="SEKV01000130">
    <property type="protein sequence ID" value="TFY63430.1"/>
    <property type="molecule type" value="Genomic_DNA"/>
</dbReference>
<feature type="region of interest" description="Disordered" evidence="2">
    <location>
        <begin position="492"/>
        <end position="707"/>
    </location>
</feature>
<protein>
    <submittedName>
        <fullName evidence="3">Uncharacterized protein</fullName>
    </submittedName>
</protein>
<evidence type="ECO:0000313" key="3">
    <source>
        <dbReference type="EMBL" id="TFY63430.1"/>
    </source>
</evidence>
<feature type="compositionally biased region" description="Polar residues" evidence="2">
    <location>
        <begin position="497"/>
        <end position="519"/>
    </location>
</feature>
<name>A0A4Y9YNI2_9APHY</name>
<comment type="caution">
    <text evidence="3">The sequence shown here is derived from an EMBL/GenBank/DDBJ whole genome shotgun (WGS) entry which is preliminary data.</text>
</comment>
<reference evidence="3 4" key="1">
    <citation type="submission" date="2019-01" db="EMBL/GenBank/DDBJ databases">
        <title>Genome sequencing of the rare red list fungi Fomitopsis rosea.</title>
        <authorList>
            <person name="Buettner E."/>
            <person name="Kellner H."/>
        </authorList>
    </citation>
    <scope>NUCLEOTIDE SEQUENCE [LARGE SCALE GENOMIC DNA]</scope>
    <source>
        <strain evidence="3 4">DSM 105464</strain>
    </source>
</reference>
<dbReference type="AlphaFoldDB" id="A0A4Y9YNI2"/>
<feature type="coiled-coil region" evidence="1">
    <location>
        <begin position="820"/>
        <end position="847"/>
    </location>
</feature>
<sequence length="903" mass="96171">MSVMNSPDIHSREDHLRHLLDQRAARADLHGRFPSLSEFSDSPSVYSRPYFSPRPNGTPADASAGTYEFVLPPRGPPSEPRSPMFDRERLNFPNASCLDLDDDSQCSSNGPPQDDDGSPVSSEEELPRISTYGPKMTVHSRAPWELGEDDTSGQDELRSSGSSKKRPGNKKDGGKRVWALGKSSTDRQSEKRPSTDSNRSKPSMESGNGSALLSVIPPFLSSTDAHPYYSALAQASMSSTSLAVSSPQPTLRDKLSLSRLRPRTPSSAHPTTLDPIDTRPSPFPTQSPASPMSRYVHTASPTPISPLESSFDQPTSRSPTPSSYGEYTHPYANPDLVRRTYDKPKSISSPKSIIQPPLPSPTSLVNRSDSNATLTESTANSSMFQSRSNTTVLLTPVTSLSSVEAGPKDLSPLNPRGKGISGPVLVNKPSFSSLSVMNGIGGGAPHAQGPASPRMKPNDKLVNNSAFMGFGESPAGSSIKLISLEQAQAQARERARSATTNPVISSDYTAPKSQATSFDQEFEAQASGSRTRSASTGGRARTESSQRPPLPGHTPSQGSVPQRSVQRKKSGFMRLFNGKEKERGMYSPPPPVPALASDVASISSQSQYQSGTRQRKGSTHRVPVPSLSPSLLDGDAATGGSRSSSESHNGSPTSKESLVSRERQLGSRRNARGLSINTSGHPSKLSAPQSAMSEKTSSHGHTITITPTASDSFSSVAAGTLPPSSAPPGSSDFVGLSLRPVSTLFSNNFGEQLVSPVTMDSDMGTPTTAATAISPLSTEFPLQLQGYAGLQEDGKSAPMISQDDQSSMVDALQDQILVARRAWQRQIWELEGQVRDLKAEVEELRMTENSAPYCSACGRGNLGRPNADNVGYVDDLRKAGVKVGVVNRPRARTGVGSRFASGT</sequence>
<feature type="compositionally biased region" description="Low complexity" evidence="2">
    <location>
        <begin position="236"/>
        <end position="246"/>
    </location>
</feature>
<dbReference type="STRING" id="34475.A0A4Y9YNI2"/>
<feature type="region of interest" description="Disordered" evidence="2">
    <location>
        <begin position="33"/>
        <end position="214"/>
    </location>
</feature>
<feature type="compositionally biased region" description="Polar residues" evidence="2">
    <location>
        <begin position="299"/>
        <end position="325"/>
    </location>
</feature>
<evidence type="ECO:0000313" key="4">
    <source>
        <dbReference type="Proteomes" id="UP000298390"/>
    </source>
</evidence>
<feature type="compositionally biased region" description="Polar residues" evidence="2">
    <location>
        <begin position="362"/>
        <end position="372"/>
    </location>
</feature>
<feature type="compositionally biased region" description="Low complexity" evidence="2">
    <location>
        <begin position="526"/>
        <end position="539"/>
    </location>
</feature>
<gene>
    <name evidence="3" type="ORF">EVJ58_g3252</name>
</gene>
<organism evidence="3 4">
    <name type="scientific">Rhodofomes roseus</name>
    <dbReference type="NCBI Taxonomy" id="34475"/>
    <lineage>
        <taxon>Eukaryota</taxon>
        <taxon>Fungi</taxon>
        <taxon>Dikarya</taxon>
        <taxon>Basidiomycota</taxon>
        <taxon>Agaricomycotina</taxon>
        <taxon>Agaricomycetes</taxon>
        <taxon>Polyporales</taxon>
        <taxon>Rhodofomes</taxon>
    </lineage>
</organism>
<feature type="compositionally biased region" description="Basic and acidic residues" evidence="2">
    <location>
        <begin position="336"/>
        <end position="345"/>
    </location>
</feature>
<feature type="compositionally biased region" description="Low complexity" evidence="2">
    <location>
        <begin position="346"/>
        <end position="355"/>
    </location>
</feature>
<proteinExistence type="predicted"/>
<evidence type="ECO:0000256" key="1">
    <source>
        <dbReference type="SAM" id="Coils"/>
    </source>
</evidence>
<feature type="compositionally biased region" description="Low complexity" evidence="2">
    <location>
        <begin position="639"/>
        <end position="651"/>
    </location>
</feature>
<feature type="compositionally biased region" description="Polar residues" evidence="2">
    <location>
        <begin position="600"/>
        <end position="612"/>
    </location>
</feature>
<feature type="compositionally biased region" description="Low complexity" evidence="2">
    <location>
        <begin position="257"/>
        <end position="267"/>
    </location>
</feature>
<keyword evidence="1" id="KW-0175">Coiled coil</keyword>
<feature type="compositionally biased region" description="Polar residues" evidence="2">
    <location>
        <begin position="554"/>
        <end position="564"/>
    </location>
</feature>
<evidence type="ECO:0000256" key="2">
    <source>
        <dbReference type="SAM" id="MobiDB-lite"/>
    </source>
</evidence>
<feature type="compositionally biased region" description="Polar residues" evidence="2">
    <location>
        <begin position="195"/>
        <end position="211"/>
    </location>
</feature>
<feature type="compositionally biased region" description="Basic and acidic residues" evidence="2">
    <location>
        <begin position="184"/>
        <end position="194"/>
    </location>
</feature>
<feature type="compositionally biased region" description="Polar residues" evidence="2">
    <location>
        <begin position="675"/>
        <end position="707"/>
    </location>
</feature>
<feature type="region of interest" description="Disordered" evidence="2">
    <location>
        <begin position="234"/>
        <end position="372"/>
    </location>
</feature>
<dbReference type="Proteomes" id="UP000298390">
    <property type="component" value="Unassembled WGS sequence"/>
</dbReference>
<accession>A0A4Y9YNI2</accession>